<gene>
    <name evidence="1" type="ORF">DF037_20710</name>
</gene>
<reference evidence="1 2" key="1">
    <citation type="submission" date="2018-08" db="EMBL/GenBank/DDBJ databases">
        <title>Comparative analysis of Burkholderia isolates from Puerto Rico.</title>
        <authorList>
            <person name="Hall C."/>
            <person name="Sahl J."/>
            <person name="Wagner D."/>
        </authorList>
    </citation>
    <scope>NUCLEOTIDE SEQUENCE [LARGE SCALE GENOMIC DNA]</scope>
    <source>
        <strain evidence="1 2">Bp9001</strain>
    </source>
</reference>
<sequence length="138" mass="15072">MSTPGEFPTIRDELERKVTDEVERLVLAVQQGKLSAYGYQMALDGLWGGVAGIVSKDSLELLTAAKQSYQGEHVLVRVFKRGETVVKLTWAFGSTFFTITGATRSQQQRSAADGMASTSMREFSAFAAGMLKQGWEAV</sequence>
<accession>A0A3N8S5I2</accession>
<name>A0A3N8S5I2_9BURK</name>
<protein>
    <submittedName>
        <fullName evidence="1">Uncharacterized protein</fullName>
    </submittedName>
</protein>
<evidence type="ECO:0000313" key="1">
    <source>
        <dbReference type="EMBL" id="RQT26113.1"/>
    </source>
</evidence>
<dbReference type="RefSeq" id="WP_124618578.1">
    <property type="nucleotide sequence ID" value="NZ_QTQX01000013.1"/>
</dbReference>
<evidence type="ECO:0000313" key="2">
    <source>
        <dbReference type="Proteomes" id="UP000269271"/>
    </source>
</evidence>
<organism evidence="1 2">
    <name type="scientific">Burkholderia contaminans</name>
    <dbReference type="NCBI Taxonomy" id="488447"/>
    <lineage>
        <taxon>Bacteria</taxon>
        <taxon>Pseudomonadati</taxon>
        <taxon>Pseudomonadota</taxon>
        <taxon>Betaproteobacteria</taxon>
        <taxon>Burkholderiales</taxon>
        <taxon>Burkholderiaceae</taxon>
        <taxon>Burkholderia</taxon>
        <taxon>Burkholderia cepacia complex</taxon>
    </lineage>
</organism>
<comment type="caution">
    <text evidence="1">The sequence shown here is derived from an EMBL/GenBank/DDBJ whole genome shotgun (WGS) entry which is preliminary data.</text>
</comment>
<proteinExistence type="predicted"/>
<dbReference type="AlphaFoldDB" id="A0A3N8S5I2"/>
<dbReference type="EMBL" id="QTQX01000013">
    <property type="protein sequence ID" value="RQT26113.1"/>
    <property type="molecule type" value="Genomic_DNA"/>
</dbReference>
<dbReference type="Proteomes" id="UP000269271">
    <property type="component" value="Unassembled WGS sequence"/>
</dbReference>